<comment type="caution">
    <text evidence="1">The sequence shown here is derived from an EMBL/GenBank/DDBJ whole genome shotgun (WGS) entry which is preliminary data.</text>
</comment>
<organism evidence="1 2">
    <name type="scientific">Recurvomyces mirabilis</name>
    <dbReference type="NCBI Taxonomy" id="574656"/>
    <lineage>
        <taxon>Eukaryota</taxon>
        <taxon>Fungi</taxon>
        <taxon>Dikarya</taxon>
        <taxon>Ascomycota</taxon>
        <taxon>Pezizomycotina</taxon>
        <taxon>Dothideomycetes</taxon>
        <taxon>Dothideomycetidae</taxon>
        <taxon>Mycosphaerellales</taxon>
        <taxon>Teratosphaeriaceae</taxon>
        <taxon>Recurvomyces</taxon>
    </lineage>
</organism>
<keyword evidence="2" id="KW-1185">Reference proteome</keyword>
<dbReference type="AlphaFoldDB" id="A0AAE1C561"/>
<dbReference type="EMBL" id="JAUTXT010000004">
    <property type="protein sequence ID" value="KAK3678560.1"/>
    <property type="molecule type" value="Genomic_DNA"/>
</dbReference>
<gene>
    <name evidence="1" type="ORF">LTR78_001858</name>
</gene>
<name>A0AAE1C561_9PEZI</name>
<reference evidence="1" key="1">
    <citation type="submission" date="2023-07" db="EMBL/GenBank/DDBJ databases">
        <title>Black Yeasts Isolated from many extreme environments.</title>
        <authorList>
            <person name="Coleine C."/>
            <person name="Stajich J.E."/>
            <person name="Selbmann L."/>
        </authorList>
    </citation>
    <scope>NUCLEOTIDE SEQUENCE</scope>
    <source>
        <strain evidence="1">CCFEE 5485</strain>
    </source>
</reference>
<proteinExistence type="predicted"/>
<dbReference type="Proteomes" id="UP001274830">
    <property type="component" value="Unassembled WGS sequence"/>
</dbReference>
<protein>
    <submittedName>
        <fullName evidence="1">Uncharacterized protein</fullName>
    </submittedName>
</protein>
<evidence type="ECO:0000313" key="1">
    <source>
        <dbReference type="EMBL" id="KAK3678560.1"/>
    </source>
</evidence>
<evidence type="ECO:0000313" key="2">
    <source>
        <dbReference type="Proteomes" id="UP001274830"/>
    </source>
</evidence>
<sequence length="318" mass="36652">MPTIDSPAMEDKHSDLMGLPVELREEIYGLAFSAPYISDHDLLNKPGPPLDLRLTSTFVHAETMRAYIKAQAGFEDTRKDFIESLQDTRRARHSHNDRNSLDAASDPGRLAFLATVMAIRWPLCEHVCAERGCYMCSSPFHRACFGCGMWRALAFYYSSRPDKTPLLVELVGTSVVHTALGFKVREGTALYKMDREDLYRPASRSNEHLPSPARSRYWWAVELDKQLHVAIRCKIRRRAVDRYWAVQPFQRESFDEETIAELEDEDMDSLSMHRWTSYMEGSGWAREFDWQSAYARFVAEEQRQLELAGSDKKLVPSE</sequence>
<accession>A0AAE1C561</accession>